<name>A0A0E9X7T6_ANGAN</name>
<dbReference type="EMBL" id="GBXM01010662">
    <property type="protein sequence ID" value="JAH97915.1"/>
    <property type="molecule type" value="Transcribed_RNA"/>
</dbReference>
<organism evidence="1">
    <name type="scientific">Anguilla anguilla</name>
    <name type="common">European freshwater eel</name>
    <name type="synonym">Muraena anguilla</name>
    <dbReference type="NCBI Taxonomy" id="7936"/>
    <lineage>
        <taxon>Eukaryota</taxon>
        <taxon>Metazoa</taxon>
        <taxon>Chordata</taxon>
        <taxon>Craniata</taxon>
        <taxon>Vertebrata</taxon>
        <taxon>Euteleostomi</taxon>
        <taxon>Actinopterygii</taxon>
        <taxon>Neopterygii</taxon>
        <taxon>Teleostei</taxon>
        <taxon>Anguilliformes</taxon>
        <taxon>Anguillidae</taxon>
        <taxon>Anguilla</taxon>
    </lineage>
</organism>
<protein>
    <submittedName>
        <fullName evidence="1">Uncharacterized protein</fullName>
    </submittedName>
</protein>
<reference evidence="1" key="1">
    <citation type="submission" date="2014-11" db="EMBL/GenBank/DDBJ databases">
        <authorList>
            <person name="Amaro Gonzalez C."/>
        </authorList>
    </citation>
    <scope>NUCLEOTIDE SEQUENCE</scope>
</reference>
<proteinExistence type="predicted"/>
<evidence type="ECO:0000313" key="1">
    <source>
        <dbReference type="EMBL" id="JAH97915.1"/>
    </source>
</evidence>
<sequence length="86" mass="9543">MRTGHSAHLYTVLPVPHIHTQVSSKAMLWIKSKALFLFLKAACLCIRQVSNSSLLVFGVFTASVNNLSQILAEESTHLFPKTLFDS</sequence>
<reference evidence="1" key="2">
    <citation type="journal article" date="2015" name="Fish Shellfish Immunol.">
        <title>Early steps in the European eel (Anguilla anguilla)-Vibrio vulnificus interaction in the gills: Role of the RtxA13 toxin.</title>
        <authorList>
            <person name="Callol A."/>
            <person name="Pajuelo D."/>
            <person name="Ebbesson L."/>
            <person name="Teles M."/>
            <person name="MacKenzie S."/>
            <person name="Amaro C."/>
        </authorList>
    </citation>
    <scope>NUCLEOTIDE SEQUENCE</scope>
</reference>
<accession>A0A0E9X7T6</accession>
<dbReference type="AlphaFoldDB" id="A0A0E9X7T6"/>